<dbReference type="AlphaFoldDB" id="A0A4R2H6Z0"/>
<name>A0A4R2H6Z0_9ACTN</name>
<dbReference type="Proteomes" id="UP000294508">
    <property type="component" value="Unassembled WGS sequence"/>
</dbReference>
<comment type="caution">
    <text evidence="1">The sequence shown here is derived from an EMBL/GenBank/DDBJ whole genome shotgun (WGS) entry which is preliminary data.</text>
</comment>
<dbReference type="RefSeq" id="WP_132212293.1">
    <property type="nucleotide sequence ID" value="NZ_SLWN01000010.1"/>
</dbReference>
<gene>
    <name evidence="1" type="ORF">EV652_110158</name>
</gene>
<reference evidence="1 2" key="1">
    <citation type="journal article" date="2015" name="Stand. Genomic Sci.">
        <title>Genomic Encyclopedia of Bacterial and Archaeal Type Strains, Phase III: the genomes of soil and plant-associated and newly described type strains.</title>
        <authorList>
            <person name="Whitman W.B."/>
            <person name="Woyke T."/>
            <person name="Klenk H.P."/>
            <person name="Zhou Y."/>
            <person name="Lilburn T.G."/>
            <person name="Beck B.J."/>
            <person name="De Vos P."/>
            <person name="Vandamme P."/>
            <person name="Eisen J.A."/>
            <person name="Garrity G."/>
            <person name="Hugenholtz P."/>
            <person name="Kyrpides N.C."/>
        </authorList>
    </citation>
    <scope>NUCLEOTIDE SEQUENCE [LARGE SCALE GENOMIC DNA]</scope>
    <source>
        <strain evidence="1 2">VKM Ac-2572</strain>
    </source>
</reference>
<dbReference type="EMBL" id="SLWN01000010">
    <property type="protein sequence ID" value="TCO22173.1"/>
    <property type="molecule type" value="Genomic_DNA"/>
</dbReference>
<protein>
    <submittedName>
        <fullName evidence="1">Uncharacterized protein</fullName>
    </submittedName>
</protein>
<evidence type="ECO:0000313" key="2">
    <source>
        <dbReference type="Proteomes" id="UP000294508"/>
    </source>
</evidence>
<sequence length="121" mass="13997">MLRVMLEDADYCDVPADLMTFEAEAVVFWRDGEEVGRHRQVRIRSLELLDNRSMTRKIKAARKNHPNAFRVWSPEEEQNLADLYRNGATKDELVETLGRQPGGIATRLRSLGLLKEDEKLE</sequence>
<accession>A0A4R2H6Z0</accession>
<keyword evidence="2" id="KW-1185">Reference proteome</keyword>
<proteinExistence type="predicted"/>
<dbReference type="OrthoDB" id="3540762at2"/>
<evidence type="ECO:0000313" key="1">
    <source>
        <dbReference type="EMBL" id="TCO22173.1"/>
    </source>
</evidence>
<organism evidence="1 2">
    <name type="scientific">Kribbella steppae</name>
    <dbReference type="NCBI Taxonomy" id="2512223"/>
    <lineage>
        <taxon>Bacteria</taxon>
        <taxon>Bacillati</taxon>
        <taxon>Actinomycetota</taxon>
        <taxon>Actinomycetes</taxon>
        <taxon>Propionibacteriales</taxon>
        <taxon>Kribbellaceae</taxon>
        <taxon>Kribbella</taxon>
    </lineage>
</organism>